<evidence type="ECO:0000313" key="2">
    <source>
        <dbReference type="Proteomes" id="UP001159428"/>
    </source>
</evidence>
<keyword evidence="2" id="KW-1185">Reference proteome</keyword>
<protein>
    <submittedName>
        <fullName evidence="1">Uncharacterized protein</fullName>
    </submittedName>
</protein>
<sequence>MFNSHFCDKDYSSQGKSDLKDILRLIEILLVLPISAAGCERMVPSQNRLKSSLRASLKKSLEGLIQILARGPSLEEFNPVPSFDCWFARDQSKGERQRRLNFLTHQK</sequence>
<organism evidence="1 2">
    <name type="scientific">Pocillopora meandrina</name>
    <dbReference type="NCBI Taxonomy" id="46732"/>
    <lineage>
        <taxon>Eukaryota</taxon>
        <taxon>Metazoa</taxon>
        <taxon>Cnidaria</taxon>
        <taxon>Anthozoa</taxon>
        <taxon>Hexacorallia</taxon>
        <taxon>Scleractinia</taxon>
        <taxon>Astrocoeniina</taxon>
        <taxon>Pocilloporidae</taxon>
        <taxon>Pocillopora</taxon>
    </lineage>
</organism>
<reference evidence="1 2" key="1">
    <citation type="submission" date="2022-05" db="EMBL/GenBank/DDBJ databases">
        <authorList>
            <consortium name="Genoscope - CEA"/>
            <person name="William W."/>
        </authorList>
    </citation>
    <scope>NUCLEOTIDE SEQUENCE [LARGE SCALE GENOMIC DNA]</scope>
</reference>
<dbReference type="EMBL" id="CALNXJ010000058">
    <property type="protein sequence ID" value="CAH3155486.1"/>
    <property type="molecule type" value="Genomic_DNA"/>
</dbReference>
<proteinExistence type="predicted"/>
<gene>
    <name evidence="1" type="ORF">PMEA_00028010</name>
</gene>
<dbReference type="AlphaFoldDB" id="A0AAU9XR50"/>
<dbReference type="Proteomes" id="UP001159428">
    <property type="component" value="Unassembled WGS sequence"/>
</dbReference>
<name>A0AAU9XR50_9CNID</name>
<accession>A0AAU9XR50</accession>
<evidence type="ECO:0000313" key="1">
    <source>
        <dbReference type="EMBL" id="CAH3155486.1"/>
    </source>
</evidence>
<comment type="caution">
    <text evidence="1">The sequence shown here is derived from an EMBL/GenBank/DDBJ whole genome shotgun (WGS) entry which is preliminary data.</text>
</comment>